<feature type="domain" description="PurM-like C-terminal" evidence="13">
    <location>
        <begin position="161"/>
        <end position="292"/>
    </location>
</feature>
<keyword evidence="7" id="KW-0067">ATP-binding</keyword>
<sequence>MYTYKDSGVDVERGDEFSSFISSSKELPPWLLKEPTGYGAILTFTNPPIVVTADGIGTKLILHQKYKRWKDAALDLIAMNYNDIVAAGGEPLAFVDYIGTPKINEELYEFARALKEALKEAGLHLVAGETAEMPGIYQEHWDVVGFAIGILKRRLPVESIKEGDLIVALPSTGFHSNGWSLIRKILSKEGIDPRALPFDILAGTKVYKEALSIIEEVKGIAHVTGGGIKRALRRLLGNRGCKLNIRETPQYDWILKYVDIDEAISTFNMGYGMLIFVDRDKGEEIAKKLKGEISGEVLKEGEEKKIIYGG</sequence>
<protein>
    <recommendedName>
        <fullName evidence="4">Phosphoribosylformylglycinamidine cyclo-ligase</fullName>
        <ecNumber evidence="3">6.3.3.1</ecNumber>
    </recommendedName>
    <alternativeName>
        <fullName evidence="9">AIR synthase</fullName>
    </alternativeName>
    <alternativeName>
        <fullName evidence="10">AIRS</fullName>
    </alternativeName>
    <alternativeName>
        <fullName evidence="8">Phosphoribosyl-aminoimidazole synthetase</fullName>
    </alternativeName>
</protein>
<dbReference type="PATRIC" id="fig|93930.3.peg.250"/>
<feature type="domain" description="PurM-like N-terminal" evidence="12">
    <location>
        <begin position="42"/>
        <end position="150"/>
    </location>
</feature>
<evidence type="ECO:0000256" key="9">
    <source>
        <dbReference type="ARBA" id="ARBA00032931"/>
    </source>
</evidence>
<dbReference type="GO" id="GO:0005829">
    <property type="term" value="C:cytosol"/>
    <property type="evidence" value="ECO:0007669"/>
    <property type="project" value="TreeGrafter"/>
</dbReference>
<name>A0A101EPR5_9THEM</name>
<dbReference type="GO" id="GO:0004641">
    <property type="term" value="F:phosphoribosylformylglycinamidine cyclo-ligase activity"/>
    <property type="evidence" value="ECO:0007669"/>
    <property type="project" value="UniProtKB-EC"/>
</dbReference>
<comment type="similarity">
    <text evidence="2">Belongs to the AIR synthase family.</text>
</comment>
<evidence type="ECO:0000259" key="12">
    <source>
        <dbReference type="Pfam" id="PF00586"/>
    </source>
</evidence>
<dbReference type="Gene3D" id="3.90.650.10">
    <property type="entry name" value="PurM-like C-terminal domain"/>
    <property type="match status" value="1"/>
</dbReference>
<evidence type="ECO:0000256" key="2">
    <source>
        <dbReference type="ARBA" id="ARBA00010280"/>
    </source>
</evidence>
<evidence type="ECO:0000313" key="15">
    <source>
        <dbReference type="Proteomes" id="UP000058636"/>
    </source>
</evidence>
<evidence type="ECO:0000256" key="11">
    <source>
        <dbReference type="ARBA" id="ARBA00049057"/>
    </source>
</evidence>
<proteinExistence type="inferred from homology"/>
<evidence type="ECO:0000256" key="8">
    <source>
        <dbReference type="ARBA" id="ARBA00031908"/>
    </source>
</evidence>
<dbReference type="InterPro" id="IPR036921">
    <property type="entry name" value="PurM-like_N_sf"/>
</dbReference>
<evidence type="ECO:0000256" key="10">
    <source>
        <dbReference type="ARBA" id="ARBA00033093"/>
    </source>
</evidence>
<accession>A0A101EPR5</accession>
<dbReference type="SUPFAM" id="SSF55326">
    <property type="entry name" value="PurM N-terminal domain-like"/>
    <property type="match status" value="1"/>
</dbReference>
<reference evidence="14 15" key="1">
    <citation type="journal article" date="2015" name="MBio">
        <title>Genome-Resolved Metagenomic Analysis Reveals Roles for Candidate Phyla and Other Microbial Community Members in Biogeochemical Transformations in Oil Reservoirs.</title>
        <authorList>
            <person name="Hu P."/>
            <person name="Tom L."/>
            <person name="Singh A."/>
            <person name="Thomas B.C."/>
            <person name="Baker B.J."/>
            <person name="Piceno Y.M."/>
            <person name="Andersen G.L."/>
            <person name="Banfield J.F."/>
        </authorList>
    </citation>
    <scope>NUCLEOTIDE SEQUENCE [LARGE SCALE GENOMIC DNA]</scope>
    <source>
        <strain evidence="14">46_26</strain>
    </source>
</reference>
<comment type="catalytic activity">
    <reaction evidence="11">
        <text>2-formamido-N(1)-(5-O-phospho-beta-D-ribosyl)acetamidine + ATP = 5-amino-1-(5-phospho-beta-D-ribosyl)imidazole + ADP + phosphate + H(+)</text>
        <dbReference type="Rhea" id="RHEA:23032"/>
        <dbReference type="ChEBI" id="CHEBI:15378"/>
        <dbReference type="ChEBI" id="CHEBI:30616"/>
        <dbReference type="ChEBI" id="CHEBI:43474"/>
        <dbReference type="ChEBI" id="CHEBI:137981"/>
        <dbReference type="ChEBI" id="CHEBI:147287"/>
        <dbReference type="ChEBI" id="CHEBI:456216"/>
        <dbReference type="EC" id="6.3.3.1"/>
    </reaction>
</comment>
<dbReference type="Gene3D" id="3.30.1330.10">
    <property type="entry name" value="PurM-like, N-terminal domain"/>
    <property type="match status" value="1"/>
</dbReference>
<dbReference type="Pfam" id="PF00586">
    <property type="entry name" value="AIRS"/>
    <property type="match status" value="1"/>
</dbReference>
<dbReference type="EC" id="6.3.3.1" evidence="3"/>
<dbReference type="InterPro" id="IPR010918">
    <property type="entry name" value="PurM-like_C_dom"/>
</dbReference>
<comment type="pathway">
    <text evidence="1">Purine metabolism; IMP biosynthesis via de novo pathway; 5-amino-1-(5-phospho-D-ribosyl)imidazole from N(2)-formyl-N(1)-(5-phospho-D-ribosyl)glycinamide: step 2/2.</text>
</comment>
<evidence type="ECO:0000256" key="6">
    <source>
        <dbReference type="ARBA" id="ARBA00022741"/>
    </source>
</evidence>
<organism evidence="14 15">
    <name type="scientific">Thermotoga petrophila</name>
    <dbReference type="NCBI Taxonomy" id="93929"/>
    <lineage>
        <taxon>Bacteria</taxon>
        <taxon>Thermotogati</taxon>
        <taxon>Thermotogota</taxon>
        <taxon>Thermotogae</taxon>
        <taxon>Thermotogales</taxon>
        <taxon>Thermotogaceae</taxon>
        <taxon>Thermotoga</taxon>
    </lineage>
</organism>
<dbReference type="PANTHER" id="PTHR10520:SF12">
    <property type="entry name" value="TRIFUNCTIONAL PURINE BIOSYNTHETIC PROTEIN ADENOSINE-3"/>
    <property type="match status" value="1"/>
</dbReference>
<dbReference type="GO" id="GO:0046084">
    <property type="term" value="P:adenine biosynthetic process"/>
    <property type="evidence" value="ECO:0007669"/>
    <property type="project" value="TreeGrafter"/>
</dbReference>
<evidence type="ECO:0000256" key="4">
    <source>
        <dbReference type="ARBA" id="ARBA00020367"/>
    </source>
</evidence>
<dbReference type="CDD" id="cd02196">
    <property type="entry name" value="PurM"/>
    <property type="match status" value="1"/>
</dbReference>
<keyword evidence="5 14" id="KW-0436">Ligase</keyword>
<evidence type="ECO:0000256" key="5">
    <source>
        <dbReference type="ARBA" id="ARBA00022598"/>
    </source>
</evidence>
<dbReference type="Proteomes" id="UP000058636">
    <property type="component" value="Unassembled WGS sequence"/>
</dbReference>
<evidence type="ECO:0000256" key="7">
    <source>
        <dbReference type="ARBA" id="ARBA00022840"/>
    </source>
</evidence>
<evidence type="ECO:0000256" key="3">
    <source>
        <dbReference type="ARBA" id="ARBA00013047"/>
    </source>
</evidence>
<dbReference type="InterPro" id="IPR004733">
    <property type="entry name" value="PurM_cligase"/>
</dbReference>
<evidence type="ECO:0000313" key="14">
    <source>
        <dbReference type="EMBL" id="KUK22666.1"/>
    </source>
</evidence>
<dbReference type="InterPro" id="IPR036676">
    <property type="entry name" value="PurM-like_C_sf"/>
</dbReference>
<dbReference type="AlphaFoldDB" id="A0A101EPR5"/>
<dbReference type="SUPFAM" id="SSF56042">
    <property type="entry name" value="PurM C-terminal domain-like"/>
    <property type="match status" value="1"/>
</dbReference>
<dbReference type="InterPro" id="IPR016188">
    <property type="entry name" value="PurM-like_N"/>
</dbReference>
<keyword evidence="6" id="KW-0547">Nucleotide-binding</keyword>
<dbReference type="Pfam" id="PF02769">
    <property type="entry name" value="AIRS_C"/>
    <property type="match status" value="1"/>
</dbReference>
<evidence type="ECO:0000259" key="13">
    <source>
        <dbReference type="Pfam" id="PF02769"/>
    </source>
</evidence>
<evidence type="ECO:0000256" key="1">
    <source>
        <dbReference type="ARBA" id="ARBA00004686"/>
    </source>
</evidence>
<dbReference type="PANTHER" id="PTHR10520">
    <property type="entry name" value="TRIFUNCTIONAL PURINE BIOSYNTHETIC PROTEIN ADENOSINE-3-RELATED"/>
    <property type="match status" value="1"/>
</dbReference>
<dbReference type="GO" id="GO:0004637">
    <property type="term" value="F:phosphoribosylamine-glycine ligase activity"/>
    <property type="evidence" value="ECO:0007669"/>
    <property type="project" value="TreeGrafter"/>
</dbReference>
<comment type="caution">
    <text evidence="14">The sequence shown here is derived from an EMBL/GenBank/DDBJ whole genome shotgun (WGS) entry which is preliminary data.</text>
</comment>
<dbReference type="UniPathway" id="UPA00074">
    <property type="reaction ID" value="UER00129"/>
</dbReference>
<dbReference type="GO" id="GO:0005524">
    <property type="term" value="F:ATP binding"/>
    <property type="evidence" value="ECO:0007669"/>
    <property type="project" value="UniProtKB-KW"/>
</dbReference>
<dbReference type="GO" id="GO:0006189">
    <property type="term" value="P:'de novo' IMP biosynthetic process"/>
    <property type="evidence" value="ECO:0007669"/>
    <property type="project" value="UniProtKB-UniPathway"/>
</dbReference>
<gene>
    <name evidence="14" type="ORF">XD57_1238</name>
</gene>
<dbReference type="EMBL" id="LGFG01000113">
    <property type="protein sequence ID" value="KUK22666.1"/>
    <property type="molecule type" value="Genomic_DNA"/>
</dbReference>